<evidence type="ECO:0000313" key="3">
    <source>
        <dbReference type="EMBL" id="MBL1077034.1"/>
    </source>
</evidence>
<dbReference type="EMBL" id="JAERRJ010000008">
    <property type="protein sequence ID" value="MBL1077034.1"/>
    <property type="molecule type" value="Genomic_DNA"/>
</dbReference>
<dbReference type="Gene3D" id="3.40.50.720">
    <property type="entry name" value="NAD(P)-binding Rossmann-like Domain"/>
    <property type="match status" value="1"/>
</dbReference>
<dbReference type="CDD" id="cd05288">
    <property type="entry name" value="PGDH"/>
    <property type="match status" value="1"/>
</dbReference>
<evidence type="ECO:0000313" key="4">
    <source>
        <dbReference type="Proteomes" id="UP000602198"/>
    </source>
</evidence>
<dbReference type="InterPro" id="IPR013149">
    <property type="entry name" value="ADH-like_C"/>
</dbReference>
<dbReference type="SUPFAM" id="SSF51735">
    <property type="entry name" value="NAD(P)-binding Rossmann-fold domains"/>
    <property type="match status" value="1"/>
</dbReference>
<dbReference type="Pfam" id="PF16884">
    <property type="entry name" value="ADH_N_2"/>
    <property type="match status" value="1"/>
</dbReference>
<feature type="domain" description="Enoyl reductase (ER)" evidence="2">
    <location>
        <begin position="15"/>
        <end position="331"/>
    </location>
</feature>
<dbReference type="PANTHER" id="PTHR43205:SF7">
    <property type="entry name" value="PROSTAGLANDIN REDUCTASE 1"/>
    <property type="match status" value="1"/>
</dbReference>
<comment type="caution">
    <text evidence="3">The sequence shown here is derived from an EMBL/GenBank/DDBJ whole genome shotgun (WGS) entry which is preliminary data.</text>
</comment>
<dbReference type="InterPro" id="IPR036291">
    <property type="entry name" value="NAD(P)-bd_dom_sf"/>
</dbReference>
<dbReference type="InterPro" id="IPR020843">
    <property type="entry name" value="ER"/>
</dbReference>
<reference evidence="3 4" key="1">
    <citation type="submission" date="2021-01" db="EMBL/GenBank/DDBJ databases">
        <title>WGS of actinomycetes isolated from Thailand.</title>
        <authorList>
            <person name="Thawai C."/>
        </authorList>
    </citation>
    <scope>NUCLEOTIDE SEQUENCE [LARGE SCALE GENOMIC DNA]</scope>
    <source>
        <strain evidence="3 4">LPG 2</strain>
    </source>
</reference>
<gene>
    <name evidence="3" type="ORF">JK358_21790</name>
</gene>
<dbReference type="Pfam" id="PF00107">
    <property type="entry name" value="ADH_zinc_N"/>
    <property type="match status" value="1"/>
</dbReference>
<dbReference type="RefSeq" id="WP_201949640.1">
    <property type="nucleotide sequence ID" value="NZ_JAERRJ010000008.1"/>
</dbReference>
<dbReference type="SUPFAM" id="SSF50129">
    <property type="entry name" value="GroES-like"/>
    <property type="match status" value="1"/>
</dbReference>
<dbReference type="InterPro" id="IPR011032">
    <property type="entry name" value="GroES-like_sf"/>
</dbReference>
<dbReference type="PANTHER" id="PTHR43205">
    <property type="entry name" value="PROSTAGLANDIN REDUCTASE"/>
    <property type="match status" value="1"/>
</dbReference>
<dbReference type="Proteomes" id="UP000602198">
    <property type="component" value="Unassembled WGS sequence"/>
</dbReference>
<dbReference type="InterPro" id="IPR041694">
    <property type="entry name" value="ADH_N_2"/>
</dbReference>
<evidence type="ECO:0000256" key="1">
    <source>
        <dbReference type="ARBA" id="ARBA00023002"/>
    </source>
</evidence>
<dbReference type="InterPro" id="IPR045010">
    <property type="entry name" value="MDR_fam"/>
</dbReference>
<dbReference type="Gene3D" id="3.90.180.10">
    <property type="entry name" value="Medium-chain alcohol dehydrogenases, catalytic domain"/>
    <property type="match status" value="1"/>
</dbReference>
<name>A0ABS1MBA4_9NOCA</name>
<accession>A0ABS1MBA4</accession>
<dbReference type="SMART" id="SM00829">
    <property type="entry name" value="PKS_ER"/>
    <property type="match status" value="1"/>
</dbReference>
<sequence>MTRNREIRLVSYPVGAPRPSDFELVTTEPPTPGAGQILVRNTWMSVDPYMRERMYQPESYMPIYPLRATLDGAAVGEVVATRSDSIPVGATVAHFLGWREYAVLDAADATVLDLSVASAESFLGPLGTTGLTAHIAVTEIAPVRPGDVVFVSTAAGATGSIAGQLARRAGAATVIGATGGAHKAEKLRTTFGFDAAIDYQAGPVAEQLAALAPDGIDVYLDHVGGDHLVAALDALRPGGRIAQVGAISAYNATERIPGPHNLFLLAAKDATLRGLLITSYLDRFPQWIGQAGAWLADGSLRAETTVAVGIERAPHAFIDLMNGVNIGKMLVRL</sequence>
<protein>
    <submittedName>
        <fullName evidence="3">NADP-dependent oxidoreductase</fullName>
    </submittedName>
</protein>
<proteinExistence type="predicted"/>
<keyword evidence="4" id="KW-1185">Reference proteome</keyword>
<evidence type="ECO:0000259" key="2">
    <source>
        <dbReference type="SMART" id="SM00829"/>
    </source>
</evidence>
<organism evidence="3 4">
    <name type="scientific">Nocardia acididurans</name>
    <dbReference type="NCBI Taxonomy" id="2802282"/>
    <lineage>
        <taxon>Bacteria</taxon>
        <taxon>Bacillati</taxon>
        <taxon>Actinomycetota</taxon>
        <taxon>Actinomycetes</taxon>
        <taxon>Mycobacteriales</taxon>
        <taxon>Nocardiaceae</taxon>
        <taxon>Nocardia</taxon>
    </lineage>
</organism>
<keyword evidence="1" id="KW-0560">Oxidoreductase</keyword>